<feature type="non-terminal residue" evidence="2">
    <location>
        <position position="1"/>
    </location>
</feature>
<evidence type="ECO:0000256" key="1">
    <source>
        <dbReference type="SAM" id="MobiDB-lite"/>
    </source>
</evidence>
<feature type="region of interest" description="Disordered" evidence="1">
    <location>
        <begin position="1"/>
        <end position="90"/>
    </location>
</feature>
<dbReference type="AlphaFoldDB" id="A0A6J4UQM9"/>
<accession>A0A6J4UQM9</accession>
<feature type="compositionally biased region" description="Pro residues" evidence="1">
    <location>
        <begin position="80"/>
        <end position="90"/>
    </location>
</feature>
<proteinExistence type="predicted"/>
<reference evidence="2" key="1">
    <citation type="submission" date="2020-02" db="EMBL/GenBank/DDBJ databases">
        <authorList>
            <person name="Meier V. D."/>
        </authorList>
    </citation>
    <scope>NUCLEOTIDE SEQUENCE</scope>
    <source>
        <strain evidence="2">AVDCRST_MAG49</strain>
    </source>
</reference>
<protein>
    <submittedName>
        <fullName evidence="2">Uncharacterized protein</fullName>
    </submittedName>
</protein>
<dbReference type="EMBL" id="CADCWG010000143">
    <property type="protein sequence ID" value="CAA9555004.1"/>
    <property type="molecule type" value="Genomic_DNA"/>
</dbReference>
<name>A0A6J4UQM9_9BACT</name>
<evidence type="ECO:0000313" key="2">
    <source>
        <dbReference type="EMBL" id="CAA9555004.1"/>
    </source>
</evidence>
<sequence>GVGGRGSGSPGASRRVRGSGTKPTEGRLGPAVLEPRRPPGARRRPPPAAAAWASPEGSSRTGEFVPEPSAGPGEGRRLRVPPPATPAAGV</sequence>
<organism evidence="2">
    <name type="scientific">uncultured Thermomicrobiales bacterium</name>
    <dbReference type="NCBI Taxonomy" id="1645740"/>
    <lineage>
        <taxon>Bacteria</taxon>
        <taxon>Pseudomonadati</taxon>
        <taxon>Thermomicrobiota</taxon>
        <taxon>Thermomicrobia</taxon>
        <taxon>Thermomicrobiales</taxon>
        <taxon>environmental samples</taxon>
    </lineage>
</organism>
<gene>
    <name evidence="2" type="ORF">AVDCRST_MAG49-2107</name>
</gene>
<feature type="non-terminal residue" evidence="2">
    <location>
        <position position="90"/>
    </location>
</feature>